<gene>
    <name evidence="13" type="primary">LOC105361375</name>
</gene>
<evidence type="ECO:0000256" key="7">
    <source>
        <dbReference type="ARBA" id="ARBA00022927"/>
    </source>
</evidence>
<dbReference type="GeneID" id="105361375"/>
<dbReference type="GO" id="GO:0016192">
    <property type="term" value="P:vesicle-mediated transport"/>
    <property type="evidence" value="ECO:0007669"/>
    <property type="project" value="UniProtKB-KW"/>
</dbReference>
<evidence type="ECO:0000256" key="3">
    <source>
        <dbReference type="ARBA" id="ARBA00022448"/>
    </source>
</evidence>
<dbReference type="PRINTS" id="PR00660">
    <property type="entry name" value="ERLUMENR"/>
</dbReference>
<dbReference type="InterPro" id="IPR000133">
    <property type="entry name" value="ER_ret_rcpt"/>
</dbReference>
<protein>
    <submittedName>
        <fullName evidence="13">ER lumen protein-retaining receptor 1-A-like</fullName>
    </submittedName>
</protein>
<feature type="transmembrane region" description="Helical" evidence="11">
    <location>
        <begin position="95"/>
        <end position="113"/>
    </location>
</feature>
<keyword evidence="4 11" id="KW-0812">Transmembrane</keyword>
<keyword evidence="10" id="KW-0675">Receptor</keyword>
<keyword evidence="8 11" id="KW-1133">Transmembrane helix</keyword>
<feature type="transmembrane region" description="Helical" evidence="11">
    <location>
        <begin position="119"/>
        <end position="136"/>
    </location>
</feature>
<dbReference type="GO" id="GO:0005789">
    <property type="term" value="C:endoplasmic reticulum membrane"/>
    <property type="evidence" value="ECO:0007669"/>
    <property type="project" value="UniProtKB-SubCell"/>
</dbReference>
<evidence type="ECO:0000256" key="1">
    <source>
        <dbReference type="ARBA" id="ARBA00004477"/>
    </source>
</evidence>
<evidence type="ECO:0000256" key="9">
    <source>
        <dbReference type="ARBA" id="ARBA00023136"/>
    </source>
</evidence>
<feature type="transmembrane region" description="Helical" evidence="11">
    <location>
        <begin position="148"/>
        <end position="167"/>
    </location>
</feature>
<dbReference type="GO" id="GO:0006621">
    <property type="term" value="P:protein retention in ER lumen"/>
    <property type="evidence" value="ECO:0007669"/>
    <property type="project" value="InterPro"/>
</dbReference>
<organism evidence="12 13">
    <name type="scientific">Ceratosolen solmsi marchali</name>
    <dbReference type="NCBI Taxonomy" id="326594"/>
    <lineage>
        <taxon>Eukaryota</taxon>
        <taxon>Metazoa</taxon>
        <taxon>Ecdysozoa</taxon>
        <taxon>Arthropoda</taxon>
        <taxon>Hexapoda</taxon>
        <taxon>Insecta</taxon>
        <taxon>Pterygota</taxon>
        <taxon>Neoptera</taxon>
        <taxon>Endopterygota</taxon>
        <taxon>Hymenoptera</taxon>
        <taxon>Apocrita</taxon>
        <taxon>Proctotrupomorpha</taxon>
        <taxon>Chalcidoidea</taxon>
        <taxon>Agaonidae</taxon>
        <taxon>Agaoninae</taxon>
        <taxon>Ceratosolen</taxon>
    </lineage>
</organism>
<dbReference type="RefSeq" id="XP_011496833.1">
    <property type="nucleotide sequence ID" value="XM_011498531.1"/>
</dbReference>
<evidence type="ECO:0000256" key="10">
    <source>
        <dbReference type="ARBA" id="ARBA00023170"/>
    </source>
</evidence>
<sequence>MDILQIFGDYIHLLGMFILLMKLCLTRNCGGISGKTQLLNAIVFTTRYMNLTTTYASLYITIMKIIYISITYCTVLSIFLFFRKTYDRERDAFRMELLILPCAVLGLFLTEYLDTMEVFWTFSVFLEAVSIVPQVYMVSKSKQVESTVVSYISCLGLYRGCYLMHWLYTYLKLGFFRKMSVATGIIQLIFYCDFFARNLPILKQKNNGKGFENSRPEEDTKTVDSMVDKSVRVFDTQRDECKSMDSVVVLTNNPLAASTEKIALLPSKGQRISD</sequence>
<feature type="transmembrane region" description="Helical" evidence="11">
    <location>
        <begin position="179"/>
        <end position="196"/>
    </location>
</feature>
<feature type="transmembrane region" description="Helical" evidence="11">
    <location>
        <begin position="37"/>
        <end position="59"/>
    </location>
</feature>
<keyword evidence="9 11" id="KW-0472">Membrane</keyword>
<feature type="transmembrane region" description="Helical" evidence="11">
    <location>
        <begin position="6"/>
        <end position="25"/>
    </location>
</feature>
<keyword evidence="6" id="KW-0931">ER-Golgi transport</keyword>
<keyword evidence="3" id="KW-0813">Transport</keyword>
<comment type="similarity">
    <text evidence="2">Belongs to the ERD2 family.</text>
</comment>
<evidence type="ECO:0000256" key="4">
    <source>
        <dbReference type="ARBA" id="ARBA00022692"/>
    </source>
</evidence>
<name>A0AAJ6YEZ0_9HYME</name>
<proteinExistence type="inferred from homology"/>
<dbReference type="Proteomes" id="UP000695007">
    <property type="component" value="Unplaced"/>
</dbReference>
<evidence type="ECO:0000256" key="6">
    <source>
        <dbReference type="ARBA" id="ARBA00022892"/>
    </source>
</evidence>
<keyword evidence="5" id="KW-0256">Endoplasmic reticulum</keyword>
<evidence type="ECO:0000313" key="13">
    <source>
        <dbReference type="RefSeq" id="XP_011496833.1"/>
    </source>
</evidence>
<comment type="subcellular location">
    <subcellularLocation>
        <location evidence="1">Endoplasmic reticulum membrane</location>
        <topology evidence="1">Multi-pass membrane protein</topology>
    </subcellularLocation>
</comment>
<dbReference type="Pfam" id="PF00810">
    <property type="entry name" value="ER_lumen_recept"/>
    <property type="match status" value="1"/>
</dbReference>
<dbReference type="PANTHER" id="PTHR10585">
    <property type="entry name" value="ER LUMEN PROTEIN RETAINING RECEPTOR"/>
    <property type="match status" value="1"/>
</dbReference>
<dbReference type="GO" id="GO:0046923">
    <property type="term" value="F:ER retention sequence binding"/>
    <property type="evidence" value="ECO:0007669"/>
    <property type="project" value="InterPro"/>
</dbReference>
<reference evidence="13" key="1">
    <citation type="submission" date="2025-08" db="UniProtKB">
        <authorList>
            <consortium name="RefSeq"/>
        </authorList>
    </citation>
    <scope>IDENTIFICATION</scope>
</reference>
<keyword evidence="7" id="KW-0653">Protein transport</keyword>
<dbReference type="GO" id="GO:0015031">
    <property type="term" value="P:protein transport"/>
    <property type="evidence" value="ECO:0007669"/>
    <property type="project" value="UniProtKB-KW"/>
</dbReference>
<keyword evidence="12" id="KW-1185">Reference proteome</keyword>
<evidence type="ECO:0000256" key="2">
    <source>
        <dbReference type="ARBA" id="ARBA00010120"/>
    </source>
</evidence>
<evidence type="ECO:0000256" key="11">
    <source>
        <dbReference type="SAM" id="Phobius"/>
    </source>
</evidence>
<evidence type="ECO:0000256" key="8">
    <source>
        <dbReference type="ARBA" id="ARBA00022989"/>
    </source>
</evidence>
<accession>A0AAJ6YEZ0</accession>
<feature type="transmembrane region" description="Helical" evidence="11">
    <location>
        <begin position="65"/>
        <end position="83"/>
    </location>
</feature>
<evidence type="ECO:0000313" key="12">
    <source>
        <dbReference type="Proteomes" id="UP000695007"/>
    </source>
</evidence>
<evidence type="ECO:0000256" key="5">
    <source>
        <dbReference type="ARBA" id="ARBA00022824"/>
    </source>
</evidence>
<dbReference type="AlphaFoldDB" id="A0AAJ6YEZ0"/>
<dbReference type="KEGG" id="csol:105361375"/>